<feature type="active site" description="Charge relay system" evidence="3">
    <location>
        <position position="385"/>
    </location>
</feature>
<sequence>MQSFLYQMLAILFVFSFVWLSNSISLSEVGARVEYNVWLLSRRCFIGGLEEVDIIASHNYPVETHTAVTRDGYIVSIFRIPSSKLCGQSGPKPVVLLTHGMTGSADTWLLTGPRDGLPFLLADACYDVWLINCRGTRYSRKHRTLKTWKLKFWRFSWHELGMEDLPATIDHILTTTKQSSLHYVGHSQGCTVMVVMLSMRPEYNKRIRTASLLAPPVFLKNSLSLGHKIIRPLLTFLPDMELMPHMKSLNSAISGMCKSSGLRTACNALYLLSNGQVSQHMNRTVIPLLLATHPAGISTRQPKHYFQLKDSGRFQQYDFGFAMNYLIYRQSSPPDYHLERVSPLSAIHIFYSDDDGSISPRDIQYLARKWPNAVTHHIKDKTWDHMDFLIANNVNEMVNYPIIKIIKSFEENNKHSRRNQKGEIMMNAILNEF</sequence>
<dbReference type="OrthoDB" id="9974421at2759"/>
<feature type="domain" description="Partial AB-hydrolase lipase" evidence="5">
    <location>
        <begin position="53"/>
        <end position="111"/>
    </location>
</feature>
<feature type="active site" description="Nucleophile" evidence="3">
    <location>
        <position position="187"/>
    </location>
</feature>
<dbReference type="MEROPS" id="S33.A83"/>
<evidence type="ECO:0000256" key="3">
    <source>
        <dbReference type="PIRSR" id="PIRSR000862-1"/>
    </source>
</evidence>
<keyword evidence="2" id="KW-0378">Hydrolase</keyword>
<dbReference type="PhylomeDB" id="B3P487"/>
<dbReference type="AlphaFoldDB" id="B3P487"/>
<accession>B3P487</accession>
<dbReference type="PANTHER" id="PTHR11005">
    <property type="entry name" value="LYSOSOMAL ACID LIPASE-RELATED"/>
    <property type="match status" value="1"/>
</dbReference>
<name>B3P487_DROER</name>
<keyword evidence="2" id="KW-0443">Lipid metabolism</keyword>
<dbReference type="SUPFAM" id="SSF53474">
    <property type="entry name" value="alpha/beta-Hydrolases"/>
    <property type="match status" value="1"/>
</dbReference>
<dbReference type="FunFam" id="3.40.50.1820:FF:000179">
    <property type="entry name" value="Lipase"/>
    <property type="match status" value="1"/>
</dbReference>
<keyword evidence="2" id="KW-0442">Lipid degradation</keyword>
<dbReference type="HOGENOM" id="CLU_010974_0_3_1"/>
<dbReference type="Proteomes" id="UP000008711">
    <property type="component" value="Unassembled WGS sequence"/>
</dbReference>
<keyword evidence="4" id="KW-0732">Signal</keyword>
<evidence type="ECO:0000313" key="7">
    <source>
        <dbReference type="Proteomes" id="UP000008711"/>
    </source>
</evidence>
<dbReference type="InterPro" id="IPR025483">
    <property type="entry name" value="Lipase_euk"/>
</dbReference>
<dbReference type="EMBL" id="CH954181">
    <property type="protein sequence ID" value="EDV49332.1"/>
    <property type="molecule type" value="Genomic_DNA"/>
</dbReference>
<reference evidence="6 7" key="1">
    <citation type="journal article" date="2007" name="Nature">
        <title>Evolution of genes and genomes on the Drosophila phylogeny.</title>
        <authorList>
            <consortium name="Drosophila 12 Genomes Consortium"/>
            <person name="Clark A.G."/>
            <person name="Eisen M.B."/>
            <person name="Smith D.R."/>
            <person name="Bergman C.M."/>
            <person name="Oliver B."/>
            <person name="Markow T.A."/>
            <person name="Kaufman T.C."/>
            <person name="Kellis M."/>
            <person name="Gelbart W."/>
            <person name="Iyer V.N."/>
            <person name="Pollard D.A."/>
            <person name="Sackton T.B."/>
            <person name="Larracuente A.M."/>
            <person name="Singh N.D."/>
            <person name="Abad J.P."/>
            <person name="Abt D.N."/>
            <person name="Adryan B."/>
            <person name="Aguade M."/>
            <person name="Akashi H."/>
            <person name="Anderson W.W."/>
            <person name="Aquadro C.F."/>
            <person name="Ardell D.H."/>
            <person name="Arguello R."/>
            <person name="Artieri C.G."/>
            <person name="Barbash D.A."/>
            <person name="Barker D."/>
            <person name="Barsanti P."/>
            <person name="Batterham P."/>
            <person name="Batzoglou S."/>
            <person name="Begun D."/>
            <person name="Bhutkar A."/>
            <person name="Blanco E."/>
            <person name="Bosak S.A."/>
            <person name="Bradley R.K."/>
            <person name="Brand A.D."/>
            <person name="Brent M.R."/>
            <person name="Brooks A.N."/>
            <person name="Brown R.H."/>
            <person name="Butlin R.K."/>
            <person name="Caggese C."/>
            <person name="Calvi B.R."/>
            <person name="Bernardo de Carvalho A."/>
            <person name="Caspi A."/>
            <person name="Castrezana S."/>
            <person name="Celniker S.E."/>
            <person name="Chang J.L."/>
            <person name="Chapple C."/>
            <person name="Chatterji S."/>
            <person name="Chinwalla A."/>
            <person name="Civetta A."/>
            <person name="Clifton S.W."/>
            <person name="Comeron J.M."/>
            <person name="Costello J.C."/>
            <person name="Coyne J.A."/>
            <person name="Daub J."/>
            <person name="David R.G."/>
            <person name="Delcher A.L."/>
            <person name="Delehaunty K."/>
            <person name="Do C.B."/>
            <person name="Ebling H."/>
            <person name="Edwards K."/>
            <person name="Eickbush T."/>
            <person name="Evans J.D."/>
            <person name="Filipski A."/>
            <person name="Findeiss S."/>
            <person name="Freyhult E."/>
            <person name="Fulton L."/>
            <person name="Fulton R."/>
            <person name="Garcia A.C."/>
            <person name="Gardiner A."/>
            <person name="Garfield D.A."/>
            <person name="Garvin B.E."/>
            <person name="Gibson G."/>
            <person name="Gilbert D."/>
            <person name="Gnerre S."/>
            <person name="Godfrey J."/>
            <person name="Good R."/>
            <person name="Gotea V."/>
            <person name="Gravely B."/>
            <person name="Greenberg A.J."/>
            <person name="Griffiths-Jones S."/>
            <person name="Gross S."/>
            <person name="Guigo R."/>
            <person name="Gustafson E.A."/>
            <person name="Haerty W."/>
            <person name="Hahn M.W."/>
            <person name="Halligan D.L."/>
            <person name="Halpern A.L."/>
            <person name="Halter G.M."/>
            <person name="Han M.V."/>
            <person name="Heger A."/>
            <person name="Hillier L."/>
            <person name="Hinrichs A.S."/>
            <person name="Holmes I."/>
            <person name="Hoskins R.A."/>
            <person name="Hubisz M.J."/>
            <person name="Hultmark D."/>
            <person name="Huntley M.A."/>
            <person name="Jaffe D.B."/>
            <person name="Jagadeeshan S."/>
            <person name="Jeck W.R."/>
            <person name="Johnson J."/>
            <person name="Jones C.D."/>
            <person name="Jordan W.C."/>
            <person name="Karpen G.H."/>
            <person name="Kataoka E."/>
            <person name="Keightley P.D."/>
            <person name="Kheradpour P."/>
            <person name="Kirkness E.F."/>
            <person name="Koerich L.B."/>
            <person name="Kristiansen K."/>
            <person name="Kudrna D."/>
            <person name="Kulathinal R.J."/>
            <person name="Kumar S."/>
            <person name="Kwok R."/>
            <person name="Lander E."/>
            <person name="Langley C.H."/>
            <person name="Lapoint R."/>
            <person name="Lazzaro B.P."/>
            <person name="Lee S.J."/>
            <person name="Levesque L."/>
            <person name="Li R."/>
            <person name="Lin C.F."/>
            <person name="Lin M.F."/>
            <person name="Lindblad-Toh K."/>
            <person name="Llopart A."/>
            <person name="Long M."/>
            <person name="Low L."/>
            <person name="Lozovsky E."/>
            <person name="Lu J."/>
            <person name="Luo M."/>
            <person name="Machado C.A."/>
            <person name="Makalowski W."/>
            <person name="Marzo M."/>
            <person name="Matsuda M."/>
            <person name="Matzkin L."/>
            <person name="McAllister B."/>
            <person name="McBride C.S."/>
            <person name="McKernan B."/>
            <person name="McKernan K."/>
            <person name="Mendez-Lago M."/>
            <person name="Minx P."/>
            <person name="Mollenhauer M.U."/>
            <person name="Montooth K."/>
            <person name="Mount S.M."/>
            <person name="Mu X."/>
            <person name="Myers E."/>
            <person name="Negre B."/>
            <person name="Newfeld S."/>
            <person name="Nielsen R."/>
            <person name="Noor M.A."/>
            <person name="O'Grady P."/>
            <person name="Pachter L."/>
            <person name="Papaceit M."/>
            <person name="Parisi M.J."/>
            <person name="Parisi M."/>
            <person name="Parts L."/>
            <person name="Pedersen J.S."/>
            <person name="Pesole G."/>
            <person name="Phillippy A.M."/>
            <person name="Ponting C.P."/>
            <person name="Pop M."/>
            <person name="Porcelli D."/>
            <person name="Powell J.R."/>
            <person name="Prohaska S."/>
            <person name="Pruitt K."/>
            <person name="Puig M."/>
            <person name="Quesneville H."/>
            <person name="Ram K.R."/>
            <person name="Rand D."/>
            <person name="Rasmussen M.D."/>
            <person name="Reed L.K."/>
            <person name="Reenan R."/>
            <person name="Reily A."/>
            <person name="Remington K.A."/>
            <person name="Rieger T.T."/>
            <person name="Ritchie M.G."/>
            <person name="Robin C."/>
            <person name="Rogers Y.H."/>
            <person name="Rohde C."/>
            <person name="Rozas J."/>
            <person name="Rubenfield M.J."/>
            <person name="Ruiz A."/>
            <person name="Russo S."/>
            <person name="Salzberg S.L."/>
            <person name="Sanchez-Gracia A."/>
            <person name="Saranga D.J."/>
            <person name="Sato H."/>
            <person name="Schaeffer S.W."/>
            <person name="Schatz M.C."/>
            <person name="Schlenke T."/>
            <person name="Schwartz R."/>
            <person name="Segarra C."/>
            <person name="Singh R.S."/>
            <person name="Sirot L."/>
            <person name="Sirota M."/>
            <person name="Sisneros N.B."/>
            <person name="Smith C.D."/>
            <person name="Smith T.F."/>
            <person name="Spieth J."/>
            <person name="Stage D.E."/>
            <person name="Stark A."/>
            <person name="Stephan W."/>
            <person name="Strausberg R.L."/>
            <person name="Strempel S."/>
            <person name="Sturgill D."/>
            <person name="Sutton G."/>
            <person name="Sutton G.G."/>
            <person name="Tao W."/>
            <person name="Teichmann S."/>
            <person name="Tobari Y.N."/>
            <person name="Tomimura Y."/>
            <person name="Tsolas J.M."/>
            <person name="Valente V.L."/>
            <person name="Venter E."/>
            <person name="Venter J.C."/>
            <person name="Vicario S."/>
            <person name="Vieira F.G."/>
            <person name="Vilella A.J."/>
            <person name="Villasante A."/>
            <person name="Walenz B."/>
            <person name="Wang J."/>
            <person name="Wasserman M."/>
            <person name="Watts T."/>
            <person name="Wilson D."/>
            <person name="Wilson R.K."/>
            <person name="Wing R.A."/>
            <person name="Wolfner M.F."/>
            <person name="Wong A."/>
            <person name="Wong G.K."/>
            <person name="Wu C.I."/>
            <person name="Wu G."/>
            <person name="Yamamoto D."/>
            <person name="Yang H.P."/>
            <person name="Yang S.P."/>
            <person name="Yorke J.A."/>
            <person name="Yoshida K."/>
            <person name="Zdobnov E."/>
            <person name="Zhang P."/>
            <person name="Zhang Y."/>
            <person name="Zimin A.V."/>
            <person name="Baldwin J."/>
            <person name="Abdouelleil A."/>
            <person name="Abdulkadir J."/>
            <person name="Abebe A."/>
            <person name="Abera B."/>
            <person name="Abreu J."/>
            <person name="Acer S.C."/>
            <person name="Aftuck L."/>
            <person name="Alexander A."/>
            <person name="An P."/>
            <person name="Anderson E."/>
            <person name="Anderson S."/>
            <person name="Arachi H."/>
            <person name="Azer M."/>
            <person name="Bachantsang P."/>
            <person name="Barry A."/>
            <person name="Bayul T."/>
            <person name="Berlin A."/>
            <person name="Bessette D."/>
            <person name="Bloom T."/>
            <person name="Blye J."/>
            <person name="Boguslavskiy L."/>
            <person name="Bonnet C."/>
            <person name="Boukhgalter B."/>
            <person name="Bourzgui I."/>
            <person name="Brown A."/>
            <person name="Cahill P."/>
            <person name="Channer S."/>
            <person name="Cheshatsang Y."/>
            <person name="Chuda L."/>
            <person name="Citroen M."/>
            <person name="Collymore A."/>
            <person name="Cooke P."/>
            <person name="Costello M."/>
            <person name="D'Aco K."/>
            <person name="Daza R."/>
            <person name="De Haan G."/>
            <person name="DeGray S."/>
            <person name="DeMaso C."/>
            <person name="Dhargay N."/>
            <person name="Dooley K."/>
            <person name="Dooley E."/>
            <person name="Doricent M."/>
            <person name="Dorje P."/>
            <person name="Dorjee K."/>
            <person name="Dupes A."/>
            <person name="Elong R."/>
            <person name="Falk J."/>
            <person name="Farina A."/>
            <person name="Faro S."/>
            <person name="Ferguson D."/>
            <person name="Fisher S."/>
            <person name="Foley C.D."/>
            <person name="Franke A."/>
            <person name="Friedrich D."/>
            <person name="Gadbois L."/>
            <person name="Gearin G."/>
            <person name="Gearin C.R."/>
            <person name="Giannoukos G."/>
            <person name="Goode T."/>
            <person name="Graham J."/>
            <person name="Grandbois E."/>
            <person name="Grewal S."/>
            <person name="Gyaltsen K."/>
            <person name="Hafez N."/>
            <person name="Hagos B."/>
            <person name="Hall J."/>
            <person name="Henson C."/>
            <person name="Hollinger A."/>
            <person name="Honan T."/>
            <person name="Huard M.D."/>
            <person name="Hughes L."/>
            <person name="Hurhula B."/>
            <person name="Husby M.E."/>
            <person name="Kamat A."/>
            <person name="Kanga B."/>
            <person name="Kashin S."/>
            <person name="Khazanovich D."/>
            <person name="Kisner P."/>
            <person name="Lance K."/>
            <person name="Lara M."/>
            <person name="Lee W."/>
            <person name="Lennon N."/>
            <person name="Letendre F."/>
            <person name="LeVine R."/>
            <person name="Lipovsky A."/>
            <person name="Liu X."/>
            <person name="Liu J."/>
            <person name="Liu S."/>
            <person name="Lokyitsang T."/>
            <person name="Lokyitsang Y."/>
            <person name="Lubonja R."/>
            <person name="Lui A."/>
            <person name="MacDonald P."/>
            <person name="Magnisalis V."/>
            <person name="Maru K."/>
            <person name="Matthews C."/>
            <person name="McCusker W."/>
            <person name="McDonough S."/>
            <person name="Mehta T."/>
            <person name="Meldrim J."/>
            <person name="Meneus L."/>
            <person name="Mihai O."/>
            <person name="Mihalev A."/>
            <person name="Mihova T."/>
            <person name="Mittelman R."/>
            <person name="Mlenga V."/>
            <person name="Montmayeur A."/>
            <person name="Mulrain L."/>
            <person name="Navidi A."/>
            <person name="Naylor J."/>
            <person name="Negash T."/>
            <person name="Nguyen T."/>
            <person name="Nguyen N."/>
            <person name="Nicol R."/>
            <person name="Norbu C."/>
            <person name="Norbu N."/>
            <person name="Novod N."/>
            <person name="O'Neill B."/>
            <person name="Osman S."/>
            <person name="Markiewicz E."/>
            <person name="Oyono O.L."/>
            <person name="Patti C."/>
            <person name="Phunkhang P."/>
            <person name="Pierre F."/>
            <person name="Priest M."/>
            <person name="Raghuraman S."/>
            <person name="Rege F."/>
            <person name="Reyes R."/>
            <person name="Rise C."/>
            <person name="Rogov P."/>
            <person name="Ross K."/>
            <person name="Ryan E."/>
            <person name="Settipalli S."/>
            <person name="Shea T."/>
            <person name="Sherpa N."/>
            <person name="Shi L."/>
            <person name="Shih D."/>
            <person name="Sparrow T."/>
            <person name="Spaulding J."/>
            <person name="Stalker J."/>
            <person name="Stange-Thomann N."/>
            <person name="Stavropoulos S."/>
            <person name="Stone C."/>
            <person name="Strader C."/>
            <person name="Tesfaye S."/>
            <person name="Thomson T."/>
            <person name="Thoulutsang Y."/>
            <person name="Thoulutsang D."/>
            <person name="Topham K."/>
            <person name="Topping I."/>
            <person name="Tsamla T."/>
            <person name="Vassiliev H."/>
            <person name="Vo A."/>
            <person name="Wangchuk T."/>
            <person name="Wangdi T."/>
            <person name="Weiand M."/>
            <person name="Wilkinson J."/>
            <person name="Wilson A."/>
            <person name="Yadav S."/>
            <person name="Young G."/>
            <person name="Yu Q."/>
            <person name="Zembek L."/>
            <person name="Zhong D."/>
            <person name="Zimmer A."/>
            <person name="Zwirko Z."/>
            <person name="Jaffe D.B."/>
            <person name="Alvarez P."/>
            <person name="Brockman W."/>
            <person name="Butler J."/>
            <person name="Chin C."/>
            <person name="Gnerre S."/>
            <person name="Grabherr M."/>
            <person name="Kleber M."/>
            <person name="Mauceli E."/>
            <person name="MacCallum I."/>
        </authorList>
    </citation>
    <scope>NUCLEOTIDE SEQUENCE [LARGE SCALE GENOMIC DNA]</scope>
    <source>
        <strain evidence="6 7">TSC#14021-0224.01</strain>
    </source>
</reference>
<dbReference type="PIRSF" id="PIRSF000862">
    <property type="entry name" value="Steryl_ester_lip"/>
    <property type="match status" value="1"/>
</dbReference>
<feature type="chain" id="PRO_5002793247" description="Lipase" evidence="4">
    <location>
        <begin position="24"/>
        <end position="433"/>
    </location>
</feature>
<gene>
    <name evidence="6" type="primary">Dere\GG19115</name>
    <name evidence="6" type="ORF">Dere_GG19115</name>
</gene>
<dbReference type="Pfam" id="PF04083">
    <property type="entry name" value="Abhydro_lipase"/>
    <property type="match status" value="1"/>
</dbReference>
<dbReference type="OMA" id="YNKRIRT"/>
<dbReference type="KEGG" id="der:6553643"/>
<protein>
    <recommendedName>
        <fullName evidence="2">Lipase</fullName>
    </recommendedName>
</protein>
<dbReference type="InterPro" id="IPR029058">
    <property type="entry name" value="AB_hydrolase_fold"/>
</dbReference>
<evidence type="ECO:0000313" key="6">
    <source>
        <dbReference type="EMBL" id="EDV49332.1"/>
    </source>
</evidence>
<reference evidence="6 7" key="2">
    <citation type="journal article" date="2008" name="Bioinformatics">
        <title>Assembly reconciliation.</title>
        <authorList>
            <person name="Zimin A.V."/>
            <person name="Smith D.R."/>
            <person name="Sutton G."/>
            <person name="Yorke J.A."/>
        </authorList>
    </citation>
    <scope>NUCLEOTIDE SEQUENCE [LARGE SCALE GENOMIC DNA]</scope>
    <source>
        <strain evidence="6 7">TSC#14021-0224.01</strain>
    </source>
</reference>
<dbReference type="Gene3D" id="3.40.50.1820">
    <property type="entry name" value="alpha/beta hydrolase"/>
    <property type="match status" value="1"/>
</dbReference>
<dbReference type="GO" id="GO:0016788">
    <property type="term" value="F:hydrolase activity, acting on ester bonds"/>
    <property type="evidence" value="ECO:0007669"/>
    <property type="project" value="InterPro"/>
</dbReference>
<dbReference type="eggNOG" id="KOG2624">
    <property type="taxonomic scope" value="Eukaryota"/>
</dbReference>
<dbReference type="InterPro" id="IPR006693">
    <property type="entry name" value="AB_hydrolase_lipase"/>
</dbReference>
<evidence type="ECO:0000256" key="1">
    <source>
        <dbReference type="ARBA" id="ARBA00010701"/>
    </source>
</evidence>
<dbReference type="ESTHER" id="droer-b3p487">
    <property type="family name" value="Acidic_Lipase"/>
</dbReference>
<comment type="similarity">
    <text evidence="1 2">Belongs to the AB hydrolase superfamily. Lipase family.</text>
</comment>
<feature type="signal peptide" evidence="4">
    <location>
        <begin position="1"/>
        <end position="23"/>
    </location>
</feature>
<evidence type="ECO:0000256" key="2">
    <source>
        <dbReference type="PIRNR" id="PIRNR000862"/>
    </source>
</evidence>
<organism evidence="6 7">
    <name type="scientific">Drosophila erecta</name>
    <name type="common">Fruit fly</name>
    <dbReference type="NCBI Taxonomy" id="7220"/>
    <lineage>
        <taxon>Eukaryota</taxon>
        <taxon>Metazoa</taxon>
        <taxon>Ecdysozoa</taxon>
        <taxon>Arthropoda</taxon>
        <taxon>Hexapoda</taxon>
        <taxon>Insecta</taxon>
        <taxon>Pterygota</taxon>
        <taxon>Neoptera</taxon>
        <taxon>Endopterygota</taxon>
        <taxon>Diptera</taxon>
        <taxon>Brachycera</taxon>
        <taxon>Muscomorpha</taxon>
        <taxon>Ephydroidea</taxon>
        <taxon>Drosophilidae</taxon>
        <taxon>Drosophila</taxon>
        <taxon>Sophophora</taxon>
    </lineage>
</organism>
<feature type="active site" description="Charge relay system" evidence="3">
    <location>
        <position position="355"/>
    </location>
</feature>
<evidence type="ECO:0000256" key="4">
    <source>
        <dbReference type="SAM" id="SignalP"/>
    </source>
</evidence>
<keyword evidence="7" id="KW-1185">Reference proteome</keyword>
<evidence type="ECO:0000259" key="5">
    <source>
        <dbReference type="Pfam" id="PF04083"/>
    </source>
</evidence>
<proteinExistence type="inferred from homology"/>
<dbReference type="GO" id="GO:0016042">
    <property type="term" value="P:lipid catabolic process"/>
    <property type="evidence" value="ECO:0007669"/>
    <property type="project" value="UniProtKB-KW"/>
</dbReference>